<feature type="transmembrane region" description="Helical" evidence="1">
    <location>
        <begin position="6"/>
        <end position="23"/>
    </location>
</feature>
<reference evidence="2 3" key="1">
    <citation type="submission" date="2017-12" db="EMBL/GenBank/DDBJ databases">
        <title>Phylogenetic diversity of female urinary microbiome.</title>
        <authorList>
            <person name="Thomas-White K."/>
            <person name="Wolfe A.J."/>
        </authorList>
    </citation>
    <scope>NUCLEOTIDE SEQUENCE [LARGE SCALE GENOMIC DNA]</scope>
    <source>
        <strain evidence="2 3">UMB0833</strain>
    </source>
</reference>
<organism evidence="2 3">
    <name type="scientific">Gardnerella pickettii</name>
    <dbReference type="NCBI Taxonomy" id="2914924"/>
    <lineage>
        <taxon>Bacteria</taxon>
        <taxon>Bacillati</taxon>
        <taxon>Actinomycetota</taxon>
        <taxon>Actinomycetes</taxon>
        <taxon>Bifidobacteriales</taxon>
        <taxon>Bifidobacteriaceae</taxon>
        <taxon>Gardnerella</taxon>
    </lineage>
</organism>
<dbReference type="RefSeq" id="WP_050566870.1">
    <property type="nucleotide sequence ID" value="NZ_JAKNCU010000001.1"/>
</dbReference>
<dbReference type="Proteomes" id="UP000234904">
    <property type="component" value="Unassembled WGS sequence"/>
</dbReference>
<comment type="caution">
    <text evidence="2">The sequence shown here is derived from an EMBL/GenBank/DDBJ whole genome shotgun (WGS) entry which is preliminary data.</text>
</comment>
<dbReference type="GeneID" id="86824162"/>
<evidence type="ECO:0000313" key="2">
    <source>
        <dbReference type="EMBL" id="PKZ55117.1"/>
    </source>
</evidence>
<protein>
    <submittedName>
        <fullName evidence="2">Uncharacterized protein</fullName>
    </submittedName>
</protein>
<feature type="transmembrane region" description="Helical" evidence="1">
    <location>
        <begin position="166"/>
        <end position="187"/>
    </location>
</feature>
<evidence type="ECO:0000313" key="3">
    <source>
        <dbReference type="Proteomes" id="UP000234904"/>
    </source>
</evidence>
<gene>
    <name evidence="2" type="ORF">CYJ70_01855</name>
</gene>
<sequence length="432" mass="47812">MNIEYVVVGICIVAVVMIAAFLINRLKKTNIPKDENNSDLNNSAMIVKKTSKLSQPDQKLDELVIQMEMLPAEAISDDSELVEITDSKILGRVSNLFSGLVQAGIAGSNAVQTAKAGSEVLYRAIIPAGAKLTNSKAMEGAVRGLYFGANGIKGHANLVAVKAKNVVANSVGVAMGLASIVVGQYYMTQINAELGVIRDGISKISDFQDNEFRSRIFSLVAHIKKIADFQVEILENDELRLSKIAQLDNLEEECTQLLGQVNLTLAGFTKKNDLDYASYEKELKEAQNWYTYQKALLDVLYKISDLRYTLHLGAVSRKQCLALLPTYTKQVEDTQALLTGWHQTSVNRLSIDTDEIKRKRDGIDRVIHFIPGLFDDDLNFRSINKKTVDMITAQASVKSIKHPQDTSDLYAEDVQLISKDGKIYYLPMGKAE</sequence>
<proteinExistence type="predicted"/>
<keyword evidence="1" id="KW-0812">Transmembrane</keyword>
<keyword evidence="3" id="KW-1185">Reference proteome</keyword>
<name>A0ABX4SIN4_9BIFI</name>
<evidence type="ECO:0000256" key="1">
    <source>
        <dbReference type="SAM" id="Phobius"/>
    </source>
</evidence>
<keyword evidence="1" id="KW-0472">Membrane</keyword>
<accession>A0ABX4SIN4</accession>
<dbReference type="EMBL" id="PKJE01000001">
    <property type="protein sequence ID" value="PKZ55117.1"/>
    <property type="molecule type" value="Genomic_DNA"/>
</dbReference>
<keyword evidence="1" id="KW-1133">Transmembrane helix</keyword>